<accession>A0AAN7Z3F9</accession>
<protein>
    <submittedName>
        <fullName evidence="2">Uncharacterized protein</fullName>
    </submittedName>
</protein>
<feature type="compositionally biased region" description="Polar residues" evidence="1">
    <location>
        <begin position="79"/>
        <end position="95"/>
    </location>
</feature>
<gene>
    <name evidence="2" type="ORF">RRF57_011222</name>
</gene>
<evidence type="ECO:0000313" key="2">
    <source>
        <dbReference type="EMBL" id="KAK5635510.1"/>
    </source>
</evidence>
<dbReference type="AlphaFoldDB" id="A0AAN7Z3F9"/>
<feature type="compositionally biased region" description="Low complexity" evidence="1">
    <location>
        <begin position="226"/>
        <end position="242"/>
    </location>
</feature>
<reference evidence="2 3" key="1">
    <citation type="submission" date="2023-10" db="EMBL/GenBank/DDBJ databases">
        <title>Draft genome sequence of Xylaria bambusicola isolate GMP-LS, the root and basal stem rot pathogen of sugarcane in Indonesia.</title>
        <authorList>
            <person name="Selvaraj P."/>
            <person name="Muralishankar V."/>
            <person name="Muruganantham S."/>
            <person name="Sp S."/>
            <person name="Haryani S."/>
            <person name="Lau K.J.X."/>
            <person name="Naqvi N.I."/>
        </authorList>
    </citation>
    <scope>NUCLEOTIDE SEQUENCE [LARGE SCALE GENOMIC DNA]</scope>
    <source>
        <strain evidence="2">GMP-LS</strain>
    </source>
</reference>
<organism evidence="2 3">
    <name type="scientific">Xylaria bambusicola</name>
    <dbReference type="NCBI Taxonomy" id="326684"/>
    <lineage>
        <taxon>Eukaryota</taxon>
        <taxon>Fungi</taxon>
        <taxon>Dikarya</taxon>
        <taxon>Ascomycota</taxon>
        <taxon>Pezizomycotina</taxon>
        <taxon>Sordariomycetes</taxon>
        <taxon>Xylariomycetidae</taxon>
        <taxon>Xylariales</taxon>
        <taxon>Xylariaceae</taxon>
        <taxon>Xylaria</taxon>
    </lineage>
</organism>
<dbReference type="EMBL" id="JAWHQM010000054">
    <property type="protein sequence ID" value="KAK5635510.1"/>
    <property type="molecule type" value="Genomic_DNA"/>
</dbReference>
<sequence length="298" mass="32406">MFVLIDEAKRRQWECFKSSGRSEKRQTTILESFSPSKTKPTRDKGALVMEVIDLEALDNESKTSTSAAALTSNPVPLVGNQSEPSSSVETSTLKENSENLYSELGDIYGATPIEDKSEGELESCTAINTTSQRSLTAKTAIDKRPGSASKRKAQGEDLSRQGSSLVTPPRVRSTDMTNGLPTPSCTNMSSVIRLLFQDESGRTGATSTKRKRLGSNKAQETEIFGPNLSIPPSAPASPNNSAANLSSEIMDLFRDVDMTTETREAVQKALTIFEDLYASLQARISDLENGERRAKRSL</sequence>
<dbReference type="Proteomes" id="UP001305414">
    <property type="component" value="Unassembled WGS sequence"/>
</dbReference>
<comment type="caution">
    <text evidence="2">The sequence shown here is derived from an EMBL/GenBank/DDBJ whole genome shotgun (WGS) entry which is preliminary data.</text>
</comment>
<name>A0AAN7Z3F9_9PEZI</name>
<feature type="region of interest" description="Disordered" evidence="1">
    <location>
        <begin position="135"/>
        <end position="184"/>
    </location>
</feature>
<feature type="region of interest" description="Disordered" evidence="1">
    <location>
        <begin position="65"/>
        <end position="95"/>
    </location>
</feature>
<evidence type="ECO:0000313" key="3">
    <source>
        <dbReference type="Proteomes" id="UP001305414"/>
    </source>
</evidence>
<proteinExistence type="predicted"/>
<keyword evidence="3" id="KW-1185">Reference proteome</keyword>
<feature type="compositionally biased region" description="Polar residues" evidence="1">
    <location>
        <begin position="174"/>
        <end position="184"/>
    </location>
</feature>
<evidence type="ECO:0000256" key="1">
    <source>
        <dbReference type="SAM" id="MobiDB-lite"/>
    </source>
</evidence>
<feature type="region of interest" description="Disordered" evidence="1">
    <location>
        <begin position="223"/>
        <end position="242"/>
    </location>
</feature>